<gene>
    <name evidence="1" type="ORF">KIL84_010311</name>
</gene>
<dbReference type="AlphaFoldDB" id="A0A9D4B0S5"/>
<keyword evidence="2" id="KW-1185">Reference proteome</keyword>
<proteinExistence type="predicted"/>
<name>A0A9D4B0S5_9SAUR</name>
<reference evidence="1" key="1">
    <citation type="submission" date="2021-09" db="EMBL/GenBank/DDBJ databases">
        <title>The genome of Mauremys mutica provides insights into the evolution of semi-aquatic lifestyle.</title>
        <authorList>
            <person name="Gong S."/>
            <person name="Gao Y."/>
        </authorList>
    </citation>
    <scope>NUCLEOTIDE SEQUENCE</scope>
    <source>
        <strain evidence="1">MM-2020</strain>
        <tissue evidence="1">Muscle</tissue>
    </source>
</reference>
<evidence type="ECO:0000313" key="1">
    <source>
        <dbReference type="EMBL" id="KAH1176609.1"/>
    </source>
</evidence>
<protein>
    <submittedName>
        <fullName evidence="1">Uncharacterized protein</fullName>
    </submittedName>
</protein>
<dbReference type="EMBL" id="JAHDVG010000474">
    <property type="protein sequence ID" value="KAH1176609.1"/>
    <property type="molecule type" value="Genomic_DNA"/>
</dbReference>
<evidence type="ECO:0000313" key="2">
    <source>
        <dbReference type="Proteomes" id="UP000827986"/>
    </source>
</evidence>
<dbReference type="Proteomes" id="UP000827986">
    <property type="component" value="Unassembled WGS sequence"/>
</dbReference>
<accession>A0A9D4B0S5</accession>
<organism evidence="1 2">
    <name type="scientific">Mauremys mutica</name>
    <name type="common">yellowpond turtle</name>
    <dbReference type="NCBI Taxonomy" id="74926"/>
    <lineage>
        <taxon>Eukaryota</taxon>
        <taxon>Metazoa</taxon>
        <taxon>Chordata</taxon>
        <taxon>Craniata</taxon>
        <taxon>Vertebrata</taxon>
        <taxon>Euteleostomi</taxon>
        <taxon>Archelosauria</taxon>
        <taxon>Testudinata</taxon>
        <taxon>Testudines</taxon>
        <taxon>Cryptodira</taxon>
        <taxon>Durocryptodira</taxon>
        <taxon>Testudinoidea</taxon>
        <taxon>Geoemydidae</taxon>
        <taxon>Geoemydinae</taxon>
        <taxon>Mauremys</taxon>
    </lineage>
</organism>
<sequence length="126" mass="14817">MRYKARANLPNIRVLTTKVLAEVFQHLEAAMSLFEEHDPNIERSVSVNRGISNMYSCYREIYKEKRRTSVQTSLDALRLQRRLQRSPQPRALQKVLENQSIYDFICLFECCLPNKHIDVATLVIYN</sequence>
<comment type="caution">
    <text evidence="1">The sequence shown here is derived from an EMBL/GenBank/DDBJ whole genome shotgun (WGS) entry which is preliminary data.</text>
</comment>